<reference evidence="13 14" key="1">
    <citation type="submission" date="2021-03" db="EMBL/GenBank/DDBJ databases">
        <authorList>
            <person name="So Y."/>
        </authorList>
    </citation>
    <scope>NUCLEOTIDE SEQUENCE [LARGE SCALE GENOMIC DNA]</scope>
    <source>
        <strain evidence="13 14">SSH11</strain>
    </source>
</reference>
<protein>
    <submittedName>
        <fullName evidence="13">Cation:proton antiporter</fullName>
    </submittedName>
</protein>
<comment type="caution">
    <text evidence="13">The sequence shown here is derived from an EMBL/GenBank/DDBJ whole genome shotgun (WGS) entry which is preliminary data.</text>
</comment>
<feature type="transmembrane region" description="Helical" evidence="11">
    <location>
        <begin position="181"/>
        <end position="203"/>
    </location>
</feature>
<keyword evidence="7" id="KW-0406">Ion transport</keyword>
<evidence type="ECO:0000259" key="12">
    <source>
        <dbReference type="Pfam" id="PF00999"/>
    </source>
</evidence>
<evidence type="ECO:0000313" key="13">
    <source>
        <dbReference type="EMBL" id="MBP0443684.1"/>
    </source>
</evidence>
<dbReference type="PANTHER" id="PTHR10110:SF86">
    <property type="entry name" value="SODIUM_HYDROGEN EXCHANGER 7"/>
    <property type="match status" value="1"/>
</dbReference>
<keyword evidence="4 11" id="KW-0812">Transmembrane</keyword>
<feature type="transmembrane region" description="Helical" evidence="11">
    <location>
        <begin position="54"/>
        <end position="73"/>
    </location>
</feature>
<comment type="subcellular location">
    <subcellularLocation>
        <location evidence="1">Cell membrane</location>
        <topology evidence="1">Multi-pass membrane protein</topology>
    </subcellularLocation>
</comment>
<dbReference type="EMBL" id="JAGIZB010000002">
    <property type="protein sequence ID" value="MBP0443684.1"/>
    <property type="molecule type" value="Genomic_DNA"/>
</dbReference>
<dbReference type="Proteomes" id="UP000681594">
    <property type="component" value="Unassembled WGS sequence"/>
</dbReference>
<gene>
    <name evidence="13" type="ORF">J8J14_02740</name>
</gene>
<dbReference type="InterPro" id="IPR006153">
    <property type="entry name" value="Cation/H_exchanger_TM"/>
</dbReference>
<evidence type="ECO:0000313" key="14">
    <source>
        <dbReference type="Proteomes" id="UP000681594"/>
    </source>
</evidence>
<feature type="transmembrane region" description="Helical" evidence="11">
    <location>
        <begin position="384"/>
        <end position="403"/>
    </location>
</feature>
<evidence type="ECO:0000256" key="7">
    <source>
        <dbReference type="ARBA" id="ARBA00023065"/>
    </source>
</evidence>
<keyword evidence="2" id="KW-0813">Transport</keyword>
<feature type="transmembrane region" description="Helical" evidence="11">
    <location>
        <begin position="349"/>
        <end position="372"/>
    </location>
</feature>
<sequence length="494" mass="51007">MTALHLMALLLAAVGPLLALARLLRLPASLLLVGVGAATTFLPWLPPAPVDPQLLITLFLPPVIFAAAIRVTVHLLRFSLGTGVAIGIGLAAIGIPAIALAARALLPGLGWAPALLLGIVGALFDTRIFHEAEGRPQVPRAIAEALKVREMVARILALGVLALVLQAVEEGAPTPLEAAGLFAWGLVAGVAAGVVLGRCSVWLRGRVGPAPVEIAVSVALPFLCALTAQALGLSLSATIIAAALTVSSSEVDRETGRTSTSSEARISATAFWEEVSLLLSAVLFLLADRALPGALQALGSWPLWQTAGTALALVLLILGLQFAFSYLAACLPAPAEALREREEEAGRAITRLTAAGVMAWACTPSILGIVIALSAPQGMEDRGLTLVVAAFLIVGAVVVQGLTLRSAVRAASLGNREEEKREERLAGHVAARAAEGELDGGGGLEAVRRALLRLREENQIGDEMLQKMLRETDLSERAAEGPAAALPGAGPPNP</sequence>
<name>A0ABS4A9L9_9PROT</name>
<proteinExistence type="predicted"/>
<evidence type="ECO:0000256" key="10">
    <source>
        <dbReference type="SAM" id="MobiDB-lite"/>
    </source>
</evidence>
<keyword evidence="9" id="KW-0739">Sodium transport</keyword>
<keyword evidence="14" id="KW-1185">Reference proteome</keyword>
<evidence type="ECO:0000256" key="8">
    <source>
        <dbReference type="ARBA" id="ARBA00023136"/>
    </source>
</evidence>
<feature type="transmembrane region" description="Helical" evidence="11">
    <location>
        <begin position="308"/>
        <end position="329"/>
    </location>
</feature>
<evidence type="ECO:0000256" key="2">
    <source>
        <dbReference type="ARBA" id="ARBA00022448"/>
    </source>
</evidence>
<feature type="transmembrane region" description="Helical" evidence="11">
    <location>
        <begin position="151"/>
        <end position="169"/>
    </location>
</feature>
<organism evidence="13 14">
    <name type="scientific">Pararoseomonas baculiformis</name>
    <dbReference type="NCBI Taxonomy" id="2820812"/>
    <lineage>
        <taxon>Bacteria</taxon>
        <taxon>Pseudomonadati</taxon>
        <taxon>Pseudomonadota</taxon>
        <taxon>Alphaproteobacteria</taxon>
        <taxon>Acetobacterales</taxon>
        <taxon>Acetobacteraceae</taxon>
        <taxon>Pararoseomonas</taxon>
    </lineage>
</organism>
<keyword evidence="3" id="KW-1003">Cell membrane</keyword>
<keyword evidence="8 11" id="KW-0472">Membrane</keyword>
<feature type="transmembrane region" description="Helical" evidence="11">
    <location>
        <begin position="80"/>
        <end position="102"/>
    </location>
</feature>
<evidence type="ECO:0000256" key="4">
    <source>
        <dbReference type="ARBA" id="ARBA00022692"/>
    </source>
</evidence>
<dbReference type="InterPro" id="IPR018422">
    <property type="entry name" value="Cation/H_exchanger_CPA1"/>
</dbReference>
<dbReference type="RefSeq" id="WP_209377906.1">
    <property type="nucleotide sequence ID" value="NZ_JAGIZB010000002.1"/>
</dbReference>
<evidence type="ECO:0000256" key="9">
    <source>
        <dbReference type="ARBA" id="ARBA00023201"/>
    </source>
</evidence>
<evidence type="ECO:0000256" key="11">
    <source>
        <dbReference type="SAM" id="Phobius"/>
    </source>
</evidence>
<accession>A0ABS4A9L9</accession>
<keyword evidence="5 11" id="KW-1133">Transmembrane helix</keyword>
<feature type="transmembrane region" description="Helical" evidence="11">
    <location>
        <begin position="215"/>
        <end position="246"/>
    </location>
</feature>
<evidence type="ECO:0000256" key="3">
    <source>
        <dbReference type="ARBA" id="ARBA00022475"/>
    </source>
</evidence>
<keyword evidence="6" id="KW-0915">Sodium</keyword>
<evidence type="ECO:0000256" key="1">
    <source>
        <dbReference type="ARBA" id="ARBA00004651"/>
    </source>
</evidence>
<feature type="region of interest" description="Disordered" evidence="10">
    <location>
        <begin position="471"/>
        <end position="494"/>
    </location>
</feature>
<evidence type="ECO:0000256" key="5">
    <source>
        <dbReference type="ARBA" id="ARBA00022989"/>
    </source>
</evidence>
<evidence type="ECO:0000256" key="6">
    <source>
        <dbReference type="ARBA" id="ARBA00023053"/>
    </source>
</evidence>
<feature type="domain" description="Cation/H+ exchanger transmembrane" evidence="12">
    <location>
        <begin position="10"/>
        <end position="408"/>
    </location>
</feature>
<dbReference type="Pfam" id="PF00999">
    <property type="entry name" value="Na_H_Exchanger"/>
    <property type="match status" value="1"/>
</dbReference>
<dbReference type="PANTHER" id="PTHR10110">
    <property type="entry name" value="SODIUM/HYDROGEN EXCHANGER"/>
    <property type="match status" value="1"/>
</dbReference>
<feature type="transmembrane region" description="Helical" evidence="11">
    <location>
        <begin position="108"/>
        <end position="130"/>
    </location>
</feature>